<accession>A0A8D5U7U5</accession>
<dbReference type="GO" id="GO:0003723">
    <property type="term" value="F:RNA binding"/>
    <property type="evidence" value="ECO:0007669"/>
    <property type="project" value="TreeGrafter"/>
</dbReference>
<evidence type="ECO:0000256" key="4">
    <source>
        <dbReference type="ARBA" id="ARBA00035143"/>
    </source>
</evidence>
<keyword evidence="7" id="KW-1185">Reference proteome</keyword>
<evidence type="ECO:0000313" key="7">
    <source>
        <dbReference type="Proteomes" id="UP000825123"/>
    </source>
</evidence>
<dbReference type="AlphaFoldDB" id="A0A8D5U7U5"/>
<dbReference type="InterPro" id="IPR027548">
    <property type="entry name" value="Ribosomal_eS19_archaeal"/>
</dbReference>
<organism evidence="6 7">
    <name type="scientific">Stygiolobus caldivivus</name>
    <dbReference type="NCBI Taxonomy" id="2824673"/>
    <lineage>
        <taxon>Archaea</taxon>
        <taxon>Thermoproteota</taxon>
        <taxon>Thermoprotei</taxon>
        <taxon>Sulfolobales</taxon>
        <taxon>Sulfolobaceae</taxon>
        <taxon>Stygiolobus</taxon>
    </lineage>
</organism>
<comment type="subunit">
    <text evidence="5">Part of the 30S ribosomal subunit.</text>
</comment>
<dbReference type="RefSeq" id="WP_221287452.1">
    <property type="nucleotide sequence ID" value="NZ_AP024597.1"/>
</dbReference>
<dbReference type="Gene3D" id="1.10.10.10">
    <property type="entry name" value="Winged helix-like DNA-binding domain superfamily/Winged helix DNA-binding domain"/>
    <property type="match status" value="1"/>
</dbReference>
<evidence type="ECO:0000256" key="3">
    <source>
        <dbReference type="ARBA" id="ARBA00023274"/>
    </source>
</evidence>
<dbReference type="FunFam" id="1.10.10.10:FF:000449">
    <property type="entry name" value="30S ribosomal protein S19e"/>
    <property type="match status" value="1"/>
</dbReference>
<dbReference type="GO" id="GO:0000028">
    <property type="term" value="P:ribosomal small subunit assembly"/>
    <property type="evidence" value="ECO:0007669"/>
    <property type="project" value="TreeGrafter"/>
</dbReference>
<evidence type="ECO:0000256" key="2">
    <source>
        <dbReference type="ARBA" id="ARBA00022980"/>
    </source>
</evidence>
<sequence length="153" mass="17708">MITVNMVPADELIKRLSEYLKENVKEVQPAEWSLYAKTASFKERTPDNSGDWWYIRAASLLRRIYIEQPLGVGETRRIYGGMKRRGTRPPISVKAPGHANRLIFRQLEKAGLVSRTKKGRILSPKGRSILDKLSYEIFKELAEKRTDLKKYLD</sequence>
<reference evidence="6 7" key="1">
    <citation type="submission" date="2021-04" db="EMBL/GenBank/DDBJ databases">
        <title>Complete genome sequence of Stygiolobus sp. KN-1.</title>
        <authorList>
            <person name="Nakamura K."/>
            <person name="Sakai H."/>
            <person name="Kurosawa N."/>
        </authorList>
    </citation>
    <scope>NUCLEOTIDE SEQUENCE [LARGE SCALE GENOMIC DNA]</scope>
    <source>
        <strain evidence="6 7">KN-1</strain>
    </source>
</reference>
<comment type="similarity">
    <text evidence="1 5">Belongs to the eukaryotic ribosomal protein eS19 family.</text>
</comment>
<gene>
    <name evidence="5" type="primary">rps19e</name>
    <name evidence="6" type="ORF">KN1_20940</name>
</gene>
<dbReference type="GO" id="GO:0003735">
    <property type="term" value="F:structural constituent of ribosome"/>
    <property type="evidence" value="ECO:0007669"/>
    <property type="project" value="InterPro"/>
</dbReference>
<dbReference type="SUPFAM" id="SSF46785">
    <property type="entry name" value="Winged helix' DNA-binding domain"/>
    <property type="match status" value="1"/>
</dbReference>
<keyword evidence="2 5" id="KW-0689">Ribosomal protein</keyword>
<dbReference type="GO" id="GO:0022627">
    <property type="term" value="C:cytosolic small ribosomal subunit"/>
    <property type="evidence" value="ECO:0007669"/>
    <property type="project" value="TreeGrafter"/>
</dbReference>
<keyword evidence="3 5" id="KW-0687">Ribonucleoprotein</keyword>
<dbReference type="GeneID" id="66163824"/>
<dbReference type="PANTHER" id="PTHR11710">
    <property type="entry name" value="40S RIBOSOMAL PROTEIN S19"/>
    <property type="match status" value="1"/>
</dbReference>
<dbReference type="GO" id="GO:0006412">
    <property type="term" value="P:translation"/>
    <property type="evidence" value="ECO:0007669"/>
    <property type="project" value="UniProtKB-UniRule"/>
</dbReference>
<dbReference type="InterPro" id="IPR036388">
    <property type="entry name" value="WH-like_DNA-bd_sf"/>
</dbReference>
<evidence type="ECO:0000313" key="6">
    <source>
        <dbReference type="EMBL" id="BCU70797.1"/>
    </source>
</evidence>
<dbReference type="HAMAP" id="MF_01474">
    <property type="entry name" value="Ribosomal_eS19"/>
    <property type="match status" value="1"/>
</dbReference>
<protein>
    <recommendedName>
        <fullName evidence="4 5">Small ribosomal subunit protein eS19</fullName>
    </recommendedName>
</protein>
<dbReference type="Pfam" id="PF01090">
    <property type="entry name" value="Ribosomal_S19e"/>
    <property type="match status" value="1"/>
</dbReference>
<dbReference type="KEGG" id="csty:KN1_20940"/>
<evidence type="ECO:0000256" key="5">
    <source>
        <dbReference type="HAMAP-Rule" id="MF_01474"/>
    </source>
</evidence>
<proteinExistence type="inferred from homology"/>
<comment type="function">
    <text evidence="5">May be involved in maturation of the 30S ribosomal subunit.</text>
</comment>
<dbReference type="Proteomes" id="UP000825123">
    <property type="component" value="Chromosome"/>
</dbReference>
<name>A0A8D5U7U5_9CREN</name>
<dbReference type="SMART" id="SM01413">
    <property type="entry name" value="Ribosomal_S19e"/>
    <property type="match status" value="1"/>
</dbReference>
<dbReference type="InterPro" id="IPR036390">
    <property type="entry name" value="WH_DNA-bd_sf"/>
</dbReference>
<dbReference type="InterPro" id="IPR001266">
    <property type="entry name" value="Ribosomal_eS19"/>
</dbReference>
<evidence type="ECO:0000256" key="1">
    <source>
        <dbReference type="ARBA" id="ARBA00010014"/>
    </source>
</evidence>
<dbReference type="NCBIfam" id="NF006811">
    <property type="entry name" value="PRK09333.1"/>
    <property type="match status" value="1"/>
</dbReference>
<dbReference type="EMBL" id="AP024597">
    <property type="protein sequence ID" value="BCU70797.1"/>
    <property type="molecule type" value="Genomic_DNA"/>
</dbReference>
<dbReference type="PANTHER" id="PTHR11710:SF0">
    <property type="entry name" value="40S RIBOSOMAL PROTEIN S19"/>
    <property type="match status" value="1"/>
</dbReference>